<reference evidence="2 3" key="1">
    <citation type="submission" date="2018-10" db="EMBL/GenBank/DDBJ databases">
        <title>Bacillus Keqinensis sp. nov., a moderately halophilic bacterium isolated from a saline-alkaline lake.</title>
        <authorList>
            <person name="Wang H."/>
        </authorList>
    </citation>
    <scope>NUCLEOTIDE SEQUENCE [LARGE SCALE GENOMIC DNA]</scope>
    <source>
        <strain evidence="2 3">KQ-3</strain>
    </source>
</reference>
<protein>
    <submittedName>
        <fullName evidence="2">Uncharacterized protein</fullName>
    </submittedName>
</protein>
<sequence>MEDLRTTAEGVKKYEEAFQTLQNEYRVFIWLYSFSFGGMEMEVEMMLWIIYGLLAVTVAGWILLGIFHRKFGMYFLPYLISLLGLTLLMVSIFLIGGWEGMGVGMISFAVVAIGLLAGLTVYVYSLVKKKRTFSS</sequence>
<evidence type="ECO:0000256" key="1">
    <source>
        <dbReference type="SAM" id="Phobius"/>
    </source>
</evidence>
<keyword evidence="1" id="KW-0812">Transmembrane</keyword>
<name>A0A3M7TPM1_9BACI</name>
<dbReference type="InterPro" id="IPR025434">
    <property type="entry name" value="YesK-like"/>
</dbReference>
<evidence type="ECO:0000313" key="3">
    <source>
        <dbReference type="Proteomes" id="UP000278746"/>
    </source>
</evidence>
<dbReference type="AlphaFoldDB" id="A0A3M7TPM1"/>
<keyword evidence="3" id="KW-1185">Reference proteome</keyword>
<gene>
    <name evidence="2" type="ORF">EBO34_17375</name>
</gene>
<feature type="transmembrane region" description="Helical" evidence="1">
    <location>
        <begin position="74"/>
        <end position="98"/>
    </location>
</feature>
<proteinExistence type="predicted"/>
<dbReference type="OrthoDB" id="2883430at2"/>
<keyword evidence="1" id="KW-1133">Transmembrane helix</keyword>
<accession>A0A3M7TPM1</accession>
<feature type="transmembrane region" description="Helical" evidence="1">
    <location>
        <begin position="104"/>
        <end position="127"/>
    </location>
</feature>
<comment type="caution">
    <text evidence="2">The sequence shown here is derived from an EMBL/GenBank/DDBJ whole genome shotgun (WGS) entry which is preliminary data.</text>
</comment>
<organism evidence="2 3">
    <name type="scientific">Alteribacter keqinensis</name>
    <dbReference type="NCBI Taxonomy" id="2483800"/>
    <lineage>
        <taxon>Bacteria</taxon>
        <taxon>Bacillati</taxon>
        <taxon>Bacillota</taxon>
        <taxon>Bacilli</taxon>
        <taxon>Bacillales</taxon>
        <taxon>Bacillaceae</taxon>
        <taxon>Alteribacter</taxon>
    </lineage>
</organism>
<dbReference type="Pfam" id="PF14150">
    <property type="entry name" value="YesK"/>
    <property type="match status" value="1"/>
</dbReference>
<evidence type="ECO:0000313" key="2">
    <source>
        <dbReference type="EMBL" id="RNA66967.1"/>
    </source>
</evidence>
<keyword evidence="1" id="KW-0472">Membrane</keyword>
<dbReference type="EMBL" id="RHIB01000003">
    <property type="protein sequence ID" value="RNA66967.1"/>
    <property type="molecule type" value="Genomic_DNA"/>
</dbReference>
<dbReference type="Proteomes" id="UP000278746">
    <property type="component" value="Unassembled WGS sequence"/>
</dbReference>
<feature type="transmembrane region" description="Helical" evidence="1">
    <location>
        <begin position="45"/>
        <end position="67"/>
    </location>
</feature>